<evidence type="ECO:0000313" key="7">
    <source>
        <dbReference type="Proteomes" id="UP000594638"/>
    </source>
</evidence>
<comment type="caution">
    <text evidence="6">The sequence shown here is derived from an EMBL/GenBank/DDBJ whole genome shotgun (WGS) entry which is preliminary data.</text>
</comment>
<sequence>MREGPDHVPRVKVSVNFNGEVFVSPTYCTTLWQAEHAAAEVALNTLSARGPSRSLTARVFDESGVYKNLLQETAHKAGLDLPLYTTIRTGPGHVPVFTSTVELAGMSFTGESAKTKKQAEKNAAIAAWSSLKTNPKTAPTQIMKNSQAELQEASAIVETDKDELLNGISKFIKKPIEMSNNGKLNNLLPDQIADDARKTHIRTSLIGLTSPSKIAIPAIKGWSVFAGGYNPQRTAPAVQTRSVIPVCAAPPPNLVTRRPSPPTNESVSTQVSPAFSKLNL</sequence>
<accession>A0A8S0V647</accession>
<dbReference type="Gramene" id="OE9A014586T1">
    <property type="protein sequence ID" value="OE9A014586C1"/>
    <property type="gene ID" value="OE9A014586"/>
</dbReference>
<dbReference type="InterPro" id="IPR014720">
    <property type="entry name" value="dsRBD_dom"/>
</dbReference>
<keyword evidence="7" id="KW-1185">Reference proteome</keyword>
<dbReference type="AlphaFoldDB" id="A0A8S0V647"/>
<protein>
    <recommendedName>
        <fullName evidence="5">DRBM domain-containing protein</fullName>
    </recommendedName>
</protein>
<evidence type="ECO:0000256" key="1">
    <source>
        <dbReference type="ARBA" id="ARBA00022737"/>
    </source>
</evidence>
<dbReference type="Gene3D" id="3.30.160.20">
    <property type="match status" value="2"/>
</dbReference>
<gene>
    <name evidence="6" type="ORF">OLEA9_A014586</name>
</gene>
<evidence type="ECO:0000256" key="2">
    <source>
        <dbReference type="ARBA" id="ARBA00022884"/>
    </source>
</evidence>
<feature type="compositionally biased region" description="Polar residues" evidence="4">
    <location>
        <begin position="263"/>
        <end position="280"/>
    </location>
</feature>
<feature type="region of interest" description="Disordered" evidence="4">
    <location>
        <begin position="251"/>
        <end position="280"/>
    </location>
</feature>
<dbReference type="FunFam" id="3.30.160.20:FF:000036">
    <property type="entry name" value="Double-stranded RNA-binding protein 2"/>
    <property type="match status" value="1"/>
</dbReference>
<dbReference type="PANTHER" id="PTHR46031">
    <property type="match status" value="1"/>
</dbReference>
<dbReference type="Pfam" id="PF00035">
    <property type="entry name" value="dsrm"/>
    <property type="match status" value="2"/>
</dbReference>
<dbReference type="SMART" id="SM00358">
    <property type="entry name" value="DSRM"/>
    <property type="match status" value="1"/>
</dbReference>
<dbReference type="CDD" id="cd19908">
    <property type="entry name" value="DSRM_AtDRB-like_rpt2"/>
    <property type="match status" value="1"/>
</dbReference>
<dbReference type="EMBL" id="CACTIH010009274">
    <property type="protein sequence ID" value="CAA3028873.1"/>
    <property type="molecule type" value="Genomic_DNA"/>
</dbReference>
<reference evidence="6 7" key="1">
    <citation type="submission" date="2019-12" db="EMBL/GenBank/DDBJ databases">
        <authorList>
            <person name="Alioto T."/>
            <person name="Alioto T."/>
            <person name="Gomez Garrido J."/>
        </authorList>
    </citation>
    <scope>NUCLEOTIDE SEQUENCE [LARGE SCALE GENOMIC DNA]</scope>
</reference>
<dbReference type="SUPFAM" id="SSF54768">
    <property type="entry name" value="dsRNA-binding domain-like"/>
    <property type="match status" value="2"/>
</dbReference>
<keyword evidence="1" id="KW-0677">Repeat</keyword>
<dbReference type="GO" id="GO:0003725">
    <property type="term" value="F:double-stranded RNA binding"/>
    <property type="evidence" value="ECO:0007669"/>
    <property type="project" value="InterPro"/>
</dbReference>
<feature type="domain" description="DRBM" evidence="5">
    <location>
        <begin position="65"/>
        <end position="133"/>
    </location>
</feature>
<evidence type="ECO:0000259" key="5">
    <source>
        <dbReference type="PROSITE" id="PS50137"/>
    </source>
</evidence>
<evidence type="ECO:0000256" key="3">
    <source>
        <dbReference type="PROSITE-ProRule" id="PRU00266"/>
    </source>
</evidence>
<dbReference type="OrthoDB" id="5988181at2759"/>
<name>A0A8S0V647_OLEEU</name>
<dbReference type="PROSITE" id="PS50137">
    <property type="entry name" value="DS_RBD"/>
    <property type="match status" value="1"/>
</dbReference>
<keyword evidence="2 3" id="KW-0694">RNA-binding</keyword>
<evidence type="ECO:0000313" key="6">
    <source>
        <dbReference type="EMBL" id="CAA3028873.1"/>
    </source>
</evidence>
<proteinExistence type="predicted"/>
<organism evidence="6 7">
    <name type="scientific">Olea europaea subsp. europaea</name>
    <dbReference type="NCBI Taxonomy" id="158383"/>
    <lineage>
        <taxon>Eukaryota</taxon>
        <taxon>Viridiplantae</taxon>
        <taxon>Streptophyta</taxon>
        <taxon>Embryophyta</taxon>
        <taxon>Tracheophyta</taxon>
        <taxon>Spermatophyta</taxon>
        <taxon>Magnoliopsida</taxon>
        <taxon>eudicotyledons</taxon>
        <taxon>Gunneridae</taxon>
        <taxon>Pentapetalae</taxon>
        <taxon>asterids</taxon>
        <taxon>lamiids</taxon>
        <taxon>Lamiales</taxon>
        <taxon>Oleaceae</taxon>
        <taxon>Oleeae</taxon>
        <taxon>Olea</taxon>
    </lineage>
</organism>
<dbReference type="PANTHER" id="PTHR46031:SF26">
    <property type="entry name" value="DOUBLE-STRANDED RNA-BINDING PROTEIN 2"/>
    <property type="match status" value="1"/>
</dbReference>
<evidence type="ECO:0000256" key="4">
    <source>
        <dbReference type="SAM" id="MobiDB-lite"/>
    </source>
</evidence>
<dbReference type="InterPro" id="IPR044451">
    <property type="entry name" value="AtDRB-like_DSRM_2"/>
</dbReference>
<dbReference type="Proteomes" id="UP000594638">
    <property type="component" value="Unassembled WGS sequence"/>
</dbReference>